<evidence type="ECO:0000256" key="5">
    <source>
        <dbReference type="ARBA" id="ARBA00008535"/>
    </source>
</evidence>
<evidence type="ECO:0000256" key="13">
    <source>
        <dbReference type="ARBA" id="ARBA00056809"/>
    </source>
</evidence>
<evidence type="ECO:0000313" key="19">
    <source>
        <dbReference type="EMBL" id="KAI7795812.1"/>
    </source>
</evidence>
<evidence type="ECO:0000256" key="14">
    <source>
        <dbReference type="ARBA" id="ARBA00073539"/>
    </source>
</evidence>
<evidence type="ECO:0000256" key="15">
    <source>
        <dbReference type="ARBA" id="ARBA00077278"/>
    </source>
</evidence>
<evidence type="ECO:0000256" key="8">
    <source>
        <dbReference type="ARBA" id="ARBA00022741"/>
    </source>
</evidence>
<protein>
    <recommendedName>
        <fullName evidence="14">GTPase IMAP family member 8</fullName>
    </recommendedName>
    <alternativeName>
        <fullName evidence="15">Immune-associated nucleotide-binding protein 9</fullName>
    </alternativeName>
</protein>
<feature type="region of interest" description="Disordered" evidence="17">
    <location>
        <begin position="764"/>
        <end position="791"/>
    </location>
</feature>
<comment type="caution">
    <text evidence="19">The sequence shown here is derived from an EMBL/GenBank/DDBJ whole genome shotgun (WGS) entry which is preliminary data.</text>
</comment>
<dbReference type="SUPFAM" id="SSF52540">
    <property type="entry name" value="P-loop containing nucleoside triphosphate hydrolases"/>
    <property type="match status" value="3"/>
</dbReference>
<dbReference type="GO" id="GO:0005525">
    <property type="term" value="F:GTP binding"/>
    <property type="evidence" value="ECO:0007669"/>
    <property type="project" value="UniProtKB-KW"/>
</dbReference>
<proteinExistence type="inferred from homology"/>
<dbReference type="Gene3D" id="3.40.50.300">
    <property type="entry name" value="P-loop containing nucleotide triphosphate hydrolases"/>
    <property type="match status" value="3"/>
</dbReference>
<keyword evidence="11" id="KW-0496">Mitochondrion</keyword>
<dbReference type="FunFam" id="3.40.50.300:FF:000536">
    <property type="entry name" value="GTPase IMAP family member 8"/>
    <property type="match status" value="1"/>
</dbReference>
<evidence type="ECO:0000256" key="1">
    <source>
        <dbReference type="ARBA" id="ARBA00004173"/>
    </source>
</evidence>
<evidence type="ECO:0000256" key="17">
    <source>
        <dbReference type="SAM" id="MobiDB-lite"/>
    </source>
</evidence>
<evidence type="ECO:0000256" key="9">
    <source>
        <dbReference type="ARBA" id="ARBA00022824"/>
    </source>
</evidence>
<comment type="subcellular location">
    <subcellularLocation>
        <location evidence="3">Cytoplasm</location>
        <location evidence="3">Cytosol</location>
    </subcellularLocation>
    <subcellularLocation>
        <location evidence="2">Endoplasmic reticulum</location>
    </subcellularLocation>
    <subcellularLocation>
        <location evidence="4">Golgi apparatus</location>
    </subcellularLocation>
    <subcellularLocation>
        <location evidence="1">Mitochondrion</location>
    </subcellularLocation>
</comment>
<gene>
    <name evidence="19" type="ORF">IRJ41_007024</name>
</gene>
<dbReference type="EMBL" id="JAFHDT010000019">
    <property type="protein sequence ID" value="KAI7795812.1"/>
    <property type="molecule type" value="Genomic_DNA"/>
</dbReference>
<dbReference type="PANTHER" id="PTHR10903:SF107">
    <property type="entry name" value="GTPASE IMAP FAMILY MEMBER 4-LIKE-RELATED"/>
    <property type="match status" value="1"/>
</dbReference>
<comment type="function">
    <text evidence="13">Exerts an anti-apoptotic effect in the immune system and is involved in responses to infections.</text>
</comment>
<dbReference type="Pfam" id="PF04548">
    <property type="entry name" value="AIG1"/>
    <property type="match status" value="3"/>
</dbReference>
<evidence type="ECO:0000256" key="4">
    <source>
        <dbReference type="ARBA" id="ARBA00004555"/>
    </source>
</evidence>
<keyword evidence="16" id="KW-0175">Coiled coil</keyword>
<dbReference type="AlphaFoldDB" id="A0A9W7WCC1"/>
<dbReference type="GO" id="GO:0005794">
    <property type="term" value="C:Golgi apparatus"/>
    <property type="evidence" value="ECO:0007669"/>
    <property type="project" value="UniProtKB-SubCell"/>
</dbReference>
<keyword evidence="9" id="KW-0256">Endoplasmic reticulum</keyword>
<dbReference type="InterPro" id="IPR006703">
    <property type="entry name" value="G_AIG1"/>
</dbReference>
<accession>A0A9W7WCC1</accession>
<feature type="domain" description="AIG1-type G" evidence="18">
    <location>
        <begin position="446"/>
        <end position="645"/>
    </location>
</feature>
<dbReference type="InterPro" id="IPR045058">
    <property type="entry name" value="GIMA/IAN/Toc"/>
</dbReference>
<feature type="region of interest" description="Disordered" evidence="17">
    <location>
        <begin position="202"/>
        <end position="231"/>
    </location>
</feature>
<dbReference type="PANTHER" id="PTHR10903">
    <property type="entry name" value="GTPASE, IMAP FAMILY MEMBER-RELATED"/>
    <property type="match status" value="1"/>
</dbReference>
<evidence type="ECO:0000256" key="11">
    <source>
        <dbReference type="ARBA" id="ARBA00023128"/>
    </source>
</evidence>
<dbReference type="InterPro" id="IPR027417">
    <property type="entry name" value="P-loop_NTPase"/>
</dbReference>
<organism evidence="19 20">
    <name type="scientific">Triplophysa rosa</name>
    <name type="common">Cave loach</name>
    <dbReference type="NCBI Taxonomy" id="992332"/>
    <lineage>
        <taxon>Eukaryota</taxon>
        <taxon>Metazoa</taxon>
        <taxon>Chordata</taxon>
        <taxon>Craniata</taxon>
        <taxon>Vertebrata</taxon>
        <taxon>Euteleostomi</taxon>
        <taxon>Actinopterygii</taxon>
        <taxon>Neopterygii</taxon>
        <taxon>Teleostei</taxon>
        <taxon>Ostariophysi</taxon>
        <taxon>Cypriniformes</taxon>
        <taxon>Nemacheilidae</taxon>
        <taxon>Triplophysa</taxon>
    </lineage>
</organism>
<feature type="coiled-coil region" evidence="16">
    <location>
        <begin position="397"/>
        <end position="431"/>
    </location>
</feature>
<feature type="compositionally biased region" description="Basic and acidic residues" evidence="17">
    <location>
        <begin position="202"/>
        <end position="215"/>
    </location>
</feature>
<evidence type="ECO:0000256" key="6">
    <source>
        <dbReference type="ARBA" id="ARBA00022490"/>
    </source>
</evidence>
<keyword evidence="6" id="KW-0963">Cytoplasm</keyword>
<evidence type="ECO:0000259" key="18">
    <source>
        <dbReference type="PROSITE" id="PS51720"/>
    </source>
</evidence>
<feature type="compositionally biased region" description="Basic and acidic residues" evidence="17">
    <location>
        <begin position="764"/>
        <end position="774"/>
    </location>
</feature>
<evidence type="ECO:0000313" key="20">
    <source>
        <dbReference type="Proteomes" id="UP001059041"/>
    </source>
</evidence>
<keyword evidence="12" id="KW-0342">GTP-binding</keyword>
<evidence type="ECO:0000256" key="2">
    <source>
        <dbReference type="ARBA" id="ARBA00004240"/>
    </source>
</evidence>
<reference evidence="19" key="1">
    <citation type="submission" date="2021-02" db="EMBL/GenBank/DDBJ databases">
        <title>Comparative genomics reveals that relaxation of natural selection precedes convergent phenotypic evolution of cavefish.</title>
        <authorList>
            <person name="Peng Z."/>
        </authorList>
    </citation>
    <scope>NUCLEOTIDE SEQUENCE</scope>
    <source>
        <tissue evidence="19">Muscle</tissue>
    </source>
</reference>
<evidence type="ECO:0000256" key="12">
    <source>
        <dbReference type="ARBA" id="ARBA00023134"/>
    </source>
</evidence>
<evidence type="ECO:0000256" key="3">
    <source>
        <dbReference type="ARBA" id="ARBA00004514"/>
    </source>
</evidence>
<name>A0A9W7WCC1_TRIRA</name>
<keyword evidence="20" id="KW-1185">Reference proteome</keyword>
<dbReference type="PROSITE" id="PS51720">
    <property type="entry name" value="G_AIG1"/>
    <property type="match status" value="1"/>
</dbReference>
<dbReference type="GO" id="GO:0005829">
    <property type="term" value="C:cytosol"/>
    <property type="evidence" value="ECO:0007669"/>
    <property type="project" value="UniProtKB-SubCell"/>
</dbReference>
<dbReference type="GO" id="GO:0005783">
    <property type="term" value="C:endoplasmic reticulum"/>
    <property type="evidence" value="ECO:0007669"/>
    <property type="project" value="UniProtKB-SubCell"/>
</dbReference>
<evidence type="ECO:0000256" key="7">
    <source>
        <dbReference type="ARBA" id="ARBA00022737"/>
    </source>
</evidence>
<sequence>MIFKFFFFLDTRLSEIRMLMIGGRQLGGEEASGKSSAGNIILGRNAFDTSRRTARSVQATGDVHGRHLTVVDTPGWWWHYNIENTPLFERLEIMKSPTLCPPGPHAFLLVIPVDLAFPSIYGMTVEVQLKFLSKEVWETHYCVILEQLLKRCHNRYHILNINNHSDNTQVITLLEKIEKMVAQNNDQCLEISQSISALIKKEKTTKGRDKQRTVNEGKQTPELQADNRDGPQHLTDIRTVIVGASWAARSSAGNAILGGEAFEVDESRTTVRCAVGHAEVHGRKITVVDTPGWYYNSPLENTSEMDKLEIRRSVYLCPSGPHAILVTVPIATAFNKAYKTAVEEHMRLLGENVDWLGDSTIEERIETEEGRLEWLMEKCGYRYHVLNCKQYSDRAQVVELLEKIEKMVTENKALEKKLKTASTNKINVSKQRHILKELLKERKYNLSDVRIVLLGAEGVGKSTSGNIILQGYFFESTLAEGHEIHTRQCAAKQRKVEGSNVSVVDTPGWSTSTVENEKEISRSLAVCSPGPHAFLLVLPVRMPFTKKSQQTVEELMSLFGENVWRHTVILFTEGHWLKDKPVEEYIACEGEALQELVSKCGNRYHVMENDWSNRSQVRDLLKMIEQMVARNRGEHFTLEQKGSMLGVLRWLRGSKTLTEEEWMEREDKLIDRVMKTLVVDPDENSKQSSHRLKGSFEGSIPNMSGDSGFSEVNSVCRVDVFNSTFKVSNWLDSRGNNATSSGYDTMSIVSSTQYQKMEDVKVDIPMPRHPEDTPKPVSDTSAQKHSRSRSI</sequence>
<dbReference type="GO" id="GO:0005739">
    <property type="term" value="C:mitochondrion"/>
    <property type="evidence" value="ECO:0007669"/>
    <property type="project" value="UniProtKB-SubCell"/>
</dbReference>
<evidence type="ECO:0000256" key="10">
    <source>
        <dbReference type="ARBA" id="ARBA00023034"/>
    </source>
</evidence>
<dbReference type="Proteomes" id="UP001059041">
    <property type="component" value="Linkage Group LG19"/>
</dbReference>
<keyword evidence="7" id="KW-0677">Repeat</keyword>
<keyword evidence="8" id="KW-0547">Nucleotide-binding</keyword>
<evidence type="ECO:0000256" key="16">
    <source>
        <dbReference type="SAM" id="Coils"/>
    </source>
</evidence>
<comment type="similarity">
    <text evidence="5">Belongs to the TRAFAC class TrmE-Era-EngA-EngB-Septin-like GTPase superfamily. AIG1/Toc34/Toc159-like paraseptin GTPase family. IAN subfamily.</text>
</comment>
<keyword evidence="10" id="KW-0333">Golgi apparatus</keyword>